<feature type="transmembrane region" description="Helical" evidence="6">
    <location>
        <begin position="65"/>
        <end position="84"/>
    </location>
</feature>
<dbReference type="PANTHER" id="PTHR33048">
    <property type="entry name" value="PTH11-LIKE INTEGRAL MEMBRANE PROTEIN (AFU_ORTHOLOGUE AFUA_5G11245)"/>
    <property type="match status" value="1"/>
</dbReference>
<dbReference type="Pfam" id="PF20684">
    <property type="entry name" value="Fung_rhodopsin"/>
    <property type="match status" value="1"/>
</dbReference>
<keyword evidence="3 6" id="KW-1133">Transmembrane helix</keyword>
<feature type="domain" description="Rhodopsin" evidence="7">
    <location>
        <begin position="49"/>
        <end position="289"/>
    </location>
</feature>
<sequence length="362" mass="40486">MSSSDWASTPVASAPAGYTSNLVDPPSIGWKFTSASTIGCVVFVITIGLRLYTRCFILRAVSYDDYVSIFALVAWIVCFAVFTLDVRYGMGKHIWDVSLADYSPHFLLMWTMSAVVYITAMLAIKFSILMMYRRLFPIQKFRWRWWTVTFFTFGYSIGGILATVFSCTPIHAAWDITVSDRRCINTGAFYIANGVLNSISDLMILFLALPIVWGLALKKRDKLSLCALLGLGGVSCIISIVRLKVLIVYLRNNTSDPTYYLGDVGVWTDIELMVSCVCSCLPAFRPLIDRCFPHLHSRYGSRARSHYREQCGGNHGGDAGLELKSATVSMTPETDTESTHGIIQHHASDRITVQTTYQVHRV</sequence>
<keyword evidence="9" id="KW-1185">Reference proteome</keyword>
<evidence type="ECO:0000256" key="4">
    <source>
        <dbReference type="ARBA" id="ARBA00023136"/>
    </source>
</evidence>
<dbReference type="InterPro" id="IPR052337">
    <property type="entry name" value="SAT4-like"/>
</dbReference>
<feature type="transmembrane region" description="Helical" evidence="6">
    <location>
        <begin position="194"/>
        <end position="216"/>
    </location>
</feature>
<organism evidence="8 9">
    <name type="scientific">Aureobasidium pullulans</name>
    <name type="common">Black yeast</name>
    <name type="synonym">Pullularia pullulans</name>
    <dbReference type="NCBI Taxonomy" id="5580"/>
    <lineage>
        <taxon>Eukaryota</taxon>
        <taxon>Fungi</taxon>
        <taxon>Dikarya</taxon>
        <taxon>Ascomycota</taxon>
        <taxon>Pezizomycotina</taxon>
        <taxon>Dothideomycetes</taxon>
        <taxon>Dothideomycetidae</taxon>
        <taxon>Dothideales</taxon>
        <taxon>Saccotheciaceae</taxon>
        <taxon>Aureobasidium</taxon>
    </lineage>
</organism>
<evidence type="ECO:0000313" key="9">
    <source>
        <dbReference type="Proteomes" id="UP001341245"/>
    </source>
</evidence>
<comment type="caution">
    <text evidence="8">The sequence shown here is derived from an EMBL/GenBank/DDBJ whole genome shotgun (WGS) entry which is preliminary data.</text>
</comment>
<feature type="transmembrane region" description="Helical" evidence="6">
    <location>
        <begin position="228"/>
        <end position="250"/>
    </location>
</feature>
<comment type="similarity">
    <text evidence="5">Belongs to the SAT4 family.</text>
</comment>
<reference evidence="8 9" key="1">
    <citation type="submission" date="2023-11" db="EMBL/GenBank/DDBJ databases">
        <title>Draft genome sequence and annotation of the polyextremotolerant black yeast-like fungus Aureobasidium pullulans NRRL 62042.</title>
        <authorList>
            <person name="Dielentheis-Frenken M.R.E."/>
            <person name="Wibberg D."/>
            <person name="Blank L.M."/>
            <person name="Tiso T."/>
        </authorList>
    </citation>
    <scope>NUCLEOTIDE SEQUENCE [LARGE SCALE GENOMIC DNA]</scope>
    <source>
        <strain evidence="8 9">NRRL 62042</strain>
    </source>
</reference>
<keyword evidence="2 6" id="KW-0812">Transmembrane</keyword>
<name>A0ABR0TPL6_AURPU</name>
<gene>
    <name evidence="8" type="ORF">QM012_007517</name>
</gene>
<evidence type="ECO:0000256" key="3">
    <source>
        <dbReference type="ARBA" id="ARBA00022989"/>
    </source>
</evidence>
<proteinExistence type="inferred from homology"/>
<dbReference type="PANTHER" id="PTHR33048:SF47">
    <property type="entry name" value="INTEGRAL MEMBRANE PROTEIN-RELATED"/>
    <property type="match status" value="1"/>
</dbReference>
<evidence type="ECO:0000313" key="8">
    <source>
        <dbReference type="EMBL" id="KAK6005875.1"/>
    </source>
</evidence>
<comment type="subcellular location">
    <subcellularLocation>
        <location evidence="1">Membrane</location>
        <topology evidence="1">Multi-pass membrane protein</topology>
    </subcellularLocation>
</comment>
<dbReference type="InterPro" id="IPR049326">
    <property type="entry name" value="Rhodopsin_dom_fungi"/>
</dbReference>
<protein>
    <recommendedName>
        <fullName evidence="7">Rhodopsin domain-containing protein</fullName>
    </recommendedName>
</protein>
<evidence type="ECO:0000256" key="2">
    <source>
        <dbReference type="ARBA" id="ARBA00022692"/>
    </source>
</evidence>
<evidence type="ECO:0000256" key="1">
    <source>
        <dbReference type="ARBA" id="ARBA00004141"/>
    </source>
</evidence>
<evidence type="ECO:0000256" key="5">
    <source>
        <dbReference type="ARBA" id="ARBA00038359"/>
    </source>
</evidence>
<feature type="transmembrane region" description="Helical" evidence="6">
    <location>
        <begin position="32"/>
        <end position="53"/>
    </location>
</feature>
<keyword evidence="4 6" id="KW-0472">Membrane</keyword>
<dbReference type="Proteomes" id="UP001341245">
    <property type="component" value="Unassembled WGS sequence"/>
</dbReference>
<feature type="transmembrane region" description="Helical" evidence="6">
    <location>
        <begin position="145"/>
        <end position="174"/>
    </location>
</feature>
<accession>A0ABR0TPL6</accession>
<dbReference type="EMBL" id="JASGXD010000005">
    <property type="protein sequence ID" value="KAK6005875.1"/>
    <property type="molecule type" value="Genomic_DNA"/>
</dbReference>
<evidence type="ECO:0000256" key="6">
    <source>
        <dbReference type="SAM" id="Phobius"/>
    </source>
</evidence>
<feature type="transmembrane region" description="Helical" evidence="6">
    <location>
        <begin position="104"/>
        <end position="124"/>
    </location>
</feature>
<evidence type="ECO:0000259" key="7">
    <source>
        <dbReference type="Pfam" id="PF20684"/>
    </source>
</evidence>